<name>G2Y6Y8_BOTF4</name>
<dbReference type="Proteomes" id="UP000008177">
    <property type="component" value="Unplaced contigs"/>
</dbReference>
<organism evidence="2 3">
    <name type="scientific">Botryotinia fuckeliana (strain T4)</name>
    <name type="common">Noble rot fungus</name>
    <name type="synonym">Botrytis cinerea</name>
    <dbReference type="NCBI Taxonomy" id="999810"/>
    <lineage>
        <taxon>Eukaryota</taxon>
        <taxon>Fungi</taxon>
        <taxon>Dikarya</taxon>
        <taxon>Ascomycota</taxon>
        <taxon>Pezizomycotina</taxon>
        <taxon>Leotiomycetes</taxon>
        <taxon>Helotiales</taxon>
        <taxon>Sclerotiniaceae</taxon>
        <taxon>Botrytis</taxon>
    </lineage>
</organism>
<feature type="region of interest" description="Disordered" evidence="1">
    <location>
        <begin position="1"/>
        <end position="50"/>
    </location>
</feature>
<proteinExistence type="predicted"/>
<evidence type="ECO:0000313" key="3">
    <source>
        <dbReference type="Proteomes" id="UP000008177"/>
    </source>
</evidence>
<feature type="compositionally biased region" description="Pro residues" evidence="1">
    <location>
        <begin position="20"/>
        <end position="32"/>
    </location>
</feature>
<gene>
    <name evidence="2" type="ORF">BofuT4_uP107740.1</name>
</gene>
<dbReference type="HOGENOM" id="CLU_2413012_0_0_1"/>
<protein>
    <submittedName>
        <fullName evidence="2">Uncharacterized protein</fullName>
    </submittedName>
</protein>
<dbReference type="InParanoid" id="G2Y6Y8"/>
<dbReference type="AlphaFoldDB" id="G2Y6Y8"/>
<sequence length="92" mass="10217">MIVQPPLTKSQTHRLITSKPPVPGQPPSPPQLQTPNFKPQASIPQTSPFTTQHNTTALQLTNIFLTSLVKSSLIHITLLVRAQERIRAYVDL</sequence>
<dbReference type="EMBL" id="FQ790293">
    <property type="protein sequence ID" value="CCD48390.1"/>
    <property type="molecule type" value="Genomic_DNA"/>
</dbReference>
<accession>G2Y6Y8</accession>
<feature type="compositionally biased region" description="Polar residues" evidence="1">
    <location>
        <begin position="36"/>
        <end position="50"/>
    </location>
</feature>
<evidence type="ECO:0000313" key="2">
    <source>
        <dbReference type="EMBL" id="CCD48390.1"/>
    </source>
</evidence>
<evidence type="ECO:0000256" key="1">
    <source>
        <dbReference type="SAM" id="MobiDB-lite"/>
    </source>
</evidence>
<reference evidence="3" key="1">
    <citation type="journal article" date="2011" name="PLoS Genet.">
        <title>Genomic analysis of the necrotrophic fungal pathogens Sclerotinia sclerotiorum and Botrytis cinerea.</title>
        <authorList>
            <person name="Amselem J."/>
            <person name="Cuomo C.A."/>
            <person name="van Kan J.A."/>
            <person name="Viaud M."/>
            <person name="Benito E.P."/>
            <person name="Couloux A."/>
            <person name="Coutinho P.M."/>
            <person name="de Vries R.P."/>
            <person name="Dyer P.S."/>
            <person name="Fillinger S."/>
            <person name="Fournier E."/>
            <person name="Gout L."/>
            <person name="Hahn M."/>
            <person name="Kohn L."/>
            <person name="Lapalu N."/>
            <person name="Plummer K.M."/>
            <person name="Pradier J.M."/>
            <person name="Quevillon E."/>
            <person name="Sharon A."/>
            <person name="Simon A."/>
            <person name="ten Have A."/>
            <person name="Tudzynski B."/>
            <person name="Tudzynski P."/>
            <person name="Wincker P."/>
            <person name="Andrew M."/>
            <person name="Anthouard V."/>
            <person name="Beever R.E."/>
            <person name="Beffa R."/>
            <person name="Benoit I."/>
            <person name="Bouzid O."/>
            <person name="Brault B."/>
            <person name="Chen Z."/>
            <person name="Choquer M."/>
            <person name="Collemare J."/>
            <person name="Cotton P."/>
            <person name="Danchin E.G."/>
            <person name="Da Silva C."/>
            <person name="Gautier A."/>
            <person name="Giraud C."/>
            <person name="Giraud T."/>
            <person name="Gonzalez C."/>
            <person name="Grossetete S."/>
            <person name="Guldener U."/>
            <person name="Henrissat B."/>
            <person name="Howlett B.J."/>
            <person name="Kodira C."/>
            <person name="Kretschmer M."/>
            <person name="Lappartient A."/>
            <person name="Leroch M."/>
            <person name="Levis C."/>
            <person name="Mauceli E."/>
            <person name="Neuveglise C."/>
            <person name="Oeser B."/>
            <person name="Pearson M."/>
            <person name="Poulain J."/>
            <person name="Poussereau N."/>
            <person name="Quesneville H."/>
            <person name="Rascle C."/>
            <person name="Schumacher J."/>
            <person name="Segurens B."/>
            <person name="Sexton A."/>
            <person name="Silva E."/>
            <person name="Sirven C."/>
            <person name="Soanes D.M."/>
            <person name="Talbot N.J."/>
            <person name="Templeton M."/>
            <person name="Yandava C."/>
            <person name="Yarden O."/>
            <person name="Zeng Q."/>
            <person name="Rollins J.A."/>
            <person name="Lebrun M.H."/>
            <person name="Dickman M."/>
        </authorList>
    </citation>
    <scope>NUCLEOTIDE SEQUENCE [LARGE SCALE GENOMIC DNA]</scope>
    <source>
        <strain evidence="3">T4</strain>
    </source>
</reference>